<accession>A2A002</accession>
<sequence>MTGIITFLGIVFDEQNGNTVFEQTIDVWDIFKSLLAIKNKT</sequence>
<comment type="caution">
    <text evidence="1">The sequence shown here is derived from an EMBL/GenBank/DDBJ whole genome shotgun (WGS) entry which is preliminary data.</text>
</comment>
<gene>
    <name evidence="1" type="ORF">M23134_00935</name>
</gene>
<reference evidence="1 2" key="1">
    <citation type="submission" date="2007-01" db="EMBL/GenBank/DDBJ databases">
        <authorList>
            <person name="Haygood M."/>
            <person name="Podell S."/>
            <person name="Anderson C."/>
            <person name="Hopkinson B."/>
            <person name="Roe K."/>
            <person name="Barbeau K."/>
            <person name="Gaasterland T."/>
            <person name="Ferriera S."/>
            <person name="Johnson J."/>
            <person name="Kravitz S."/>
            <person name="Beeson K."/>
            <person name="Sutton G."/>
            <person name="Rogers Y.-H."/>
            <person name="Friedman R."/>
            <person name="Frazier M."/>
            <person name="Venter J.C."/>
        </authorList>
    </citation>
    <scope>NUCLEOTIDE SEQUENCE [LARGE SCALE GENOMIC DNA]</scope>
    <source>
        <strain evidence="1 2">ATCC 23134</strain>
    </source>
</reference>
<name>A2A002_MICM2</name>
<dbReference type="AlphaFoldDB" id="A2A002"/>
<organism evidence="1 2">
    <name type="scientific">Microscilla marina ATCC 23134</name>
    <dbReference type="NCBI Taxonomy" id="313606"/>
    <lineage>
        <taxon>Bacteria</taxon>
        <taxon>Pseudomonadati</taxon>
        <taxon>Bacteroidota</taxon>
        <taxon>Cytophagia</taxon>
        <taxon>Cytophagales</taxon>
        <taxon>Microscillaceae</taxon>
        <taxon>Microscilla</taxon>
    </lineage>
</organism>
<evidence type="ECO:0000313" key="1">
    <source>
        <dbReference type="EMBL" id="EAY24043.1"/>
    </source>
</evidence>
<proteinExistence type="predicted"/>
<dbReference type="EMBL" id="AAWS01000086">
    <property type="protein sequence ID" value="EAY24043.1"/>
    <property type="molecule type" value="Genomic_DNA"/>
</dbReference>
<protein>
    <submittedName>
        <fullName evidence="1">Uncharacterized protein</fullName>
    </submittedName>
</protein>
<evidence type="ECO:0000313" key="2">
    <source>
        <dbReference type="Proteomes" id="UP000004095"/>
    </source>
</evidence>
<dbReference type="Proteomes" id="UP000004095">
    <property type="component" value="Unassembled WGS sequence"/>
</dbReference>
<keyword evidence="2" id="KW-1185">Reference proteome</keyword>